<keyword evidence="1" id="KW-0732">Signal</keyword>
<dbReference type="Pfam" id="PF03968">
    <property type="entry name" value="LptD_N"/>
    <property type="match status" value="1"/>
</dbReference>
<dbReference type="Proteomes" id="UP000070560">
    <property type="component" value="Chromosome"/>
</dbReference>
<evidence type="ECO:0000259" key="4">
    <source>
        <dbReference type="Pfam" id="PF03968"/>
    </source>
</evidence>
<dbReference type="InterPro" id="IPR020889">
    <property type="entry name" value="LipoPS_assembly_LptD"/>
</dbReference>
<keyword evidence="2" id="KW-0472">Membrane</keyword>
<evidence type="ECO:0000313" key="6">
    <source>
        <dbReference type="EMBL" id="AMM40650.1"/>
    </source>
</evidence>
<dbReference type="InterPro" id="IPR007543">
    <property type="entry name" value="LptD_C"/>
</dbReference>
<dbReference type="GO" id="GO:0015920">
    <property type="term" value="P:lipopolysaccharide transport"/>
    <property type="evidence" value="ECO:0007669"/>
    <property type="project" value="InterPro"/>
</dbReference>
<protein>
    <submittedName>
        <fullName evidence="6">Organic solvent tolerance protein OstA</fullName>
    </submittedName>
</protein>
<name>A0A7U4QJS5_DESA2</name>
<dbReference type="PANTHER" id="PTHR30189">
    <property type="entry name" value="LPS-ASSEMBLY PROTEIN"/>
    <property type="match status" value="1"/>
</dbReference>
<evidence type="ECO:0000313" key="7">
    <source>
        <dbReference type="Proteomes" id="UP000070560"/>
    </source>
</evidence>
<evidence type="ECO:0000256" key="2">
    <source>
        <dbReference type="ARBA" id="ARBA00023136"/>
    </source>
</evidence>
<dbReference type="PANTHER" id="PTHR30189:SF1">
    <property type="entry name" value="LPS-ASSEMBLY PROTEIN LPTD"/>
    <property type="match status" value="1"/>
</dbReference>
<dbReference type="EMBL" id="CP013015">
    <property type="protein sequence ID" value="AMM40650.1"/>
    <property type="molecule type" value="Genomic_DNA"/>
</dbReference>
<dbReference type="GO" id="GO:0043165">
    <property type="term" value="P:Gram-negative-bacterium-type cell outer membrane assembly"/>
    <property type="evidence" value="ECO:0007669"/>
    <property type="project" value="InterPro"/>
</dbReference>
<feature type="domain" description="Organic solvent tolerance-like N-terminal" evidence="4">
    <location>
        <begin position="32"/>
        <end position="158"/>
    </location>
</feature>
<dbReference type="InterPro" id="IPR050218">
    <property type="entry name" value="LptD"/>
</dbReference>
<dbReference type="KEGG" id="daw:HS1_000846"/>
<dbReference type="Gene3D" id="2.60.450.10">
    <property type="entry name" value="Lipopolysaccharide (LPS) transport protein A like domain"/>
    <property type="match status" value="1"/>
</dbReference>
<organism evidence="6 7">
    <name type="scientific">Desulfofervidus auxilii</name>
    <dbReference type="NCBI Taxonomy" id="1621989"/>
    <lineage>
        <taxon>Bacteria</taxon>
        <taxon>Pseudomonadati</taxon>
        <taxon>Thermodesulfobacteriota</taxon>
        <taxon>Candidatus Desulfofervidia</taxon>
        <taxon>Candidatus Desulfofervidales</taxon>
        <taxon>Candidatus Desulfofervidaceae</taxon>
        <taxon>Candidatus Desulfofervidus</taxon>
    </lineage>
</organism>
<keyword evidence="7" id="KW-1185">Reference proteome</keyword>
<dbReference type="HAMAP" id="MF_01411">
    <property type="entry name" value="LPS_assembly_LptD"/>
    <property type="match status" value="1"/>
</dbReference>
<dbReference type="OrthoDB" id="9760225at2"/>
<accession>A0A7U4QJS5</accession>
<dbReference type="GO" id="GO:1990351">
    <property type="term" value="C:transporter complex"/>
    <property type="evidence" value="ECO:0007669"/>
    <property type="project" value="TreeGrafter"/>
</dbReference>
<dbReference type="RefSeq" id="WP_066061394.1">
    <property type="nucleotide sequence ID" value="NZ_CP013015.1"/>
</dbReference>
<evidence type="ECO:0000256" key="1">
    <source>
        <dbReference type="ARBA" id="ARBA00022729"/>
    </source>
</evidence>
<keyword evidence="3" id="KW-0998">Cell outer membrane</keyword>
<gene>
    <name evidence="6" type="ORF">HS1_000846</name>
</gene>
<evidence type="ECO:0000256" key="3">
    <source>
        <dbReference type="ARBA" id="ARBA00023237"/>
    </source>
</evidence>
<dbReference type="AlphaFoldDB" id="A0A7U4QJS5"/>
<sequence length="693" mass="82309">MFGKIIFLIIIYLFFSMNLFAQKNNIPQELIKIKADQIIYDEKNNTYQAQGRVSLDQGKRHIEADKIMVNLNTNQAKLKGNVFFKMDQDWIKAEAAEMDLNTYQGILYQAQVFMSENHIYIKGEKIEKTGEQTYLIEHAYLTTCDGKPPAWHFTAKKVKVTLQGWATASNITFWAKSMPLVYVPYLIIPAKKERQSGFLFPYFGHSSRDGVDFTLPFFWAIKPNMDVTLYQRYLSNRGWMEGLEYRYILNETDKGFFYFDYLNDDREDIDFTWDEFSRSNKKRWWWRSKQDHILPGNIYAQIDLDLVSDQDYIREFTEGFNSYRSCRKEFLHYFNRGFRTDEAALLRESSLSLTKNWSNYSLVAEAQYTQNLDKSQDEYTLQRLPQISFLRNDSRLFHTPLFFKLDTISTYFWRLEGIKGQRIHFAPSFSLPYKNKYFKLLPRFSFFETSYFLTEKEKSRFLYETSLEAKTDLWARFSLFGNFIHHFEPSIVYTFRPRVEQSGLPKFDGLDRLPELNQITYSFTNYFFREEGGKLKELMRFYINQSCNFDKKYHPLSDLLIEWQIKPLFGVFLDAETAISPYGDGFTEANIMFGFSTKRADYFNINYQYRPGETEDLATEVFVHLIHNWSLRLYNQHSFRYKQDIEKRVSLRYTAQCWGVEFVYADIYDDTKFMVIFSLNGIGEIKGISLSGG</sequence>
<dbReference type="Pfam" id="PF04453">
    <property type="entry name" value="LptD"/>
    <property type="match status" value="1"/>
</dbReference>
<evidence type="ECO:0000259" key="5">
    <source>
        <dbReference type="Pfam" id="PF04453"/>
    </source>
</evidence>
<dbReference type="GO" id="GO:0009279">
    <property type="term" value="C:cell outer membrane"/>
    <property type="evidence" value="ECO:0007669"/>
    <property type="project" value="InterPro"/>
</dbReference>
<dbReference type="InterPro" id="IPR005653">
    <property type="entry name" value="OstA-like_N"/>
</dbReference>
<proteinExistence type="inferred from homology"/>
<reference evidence="6 7" key="1">
    <citation type="submission" date="2015-10" db="EMBL/GenBank/DDBJ databases">
        <title>Candidatus Desulfofervidus auxilii, a hydrogenotrophic sulfate-reducing bacterium involved in the thermophilic anaerobic oxidation of methane.</title>
        <authorList>
            <person name="Krukenberg V."/>
            <person name="Richter M."/>
            <person name="Wegener G."/>
        </authorList>
    </citation>
    <scope>NUCLEOTIDE SEQUENCE [LARGE SCALE GENOMIC DNA]</scope>
    <source>
        <strain evidence="6 7">HS1</strain>
    </source>
</reference>
<feature type="domain" description="LptD C-terminal" evidence="5">
    <location>
        <begin position="281"/>
        <end position="617"/>
    </location>
</feature>